<dbReference type="InterPro" id="IPR029068">
    <property type="entry name" value="Glyas_Bleomycin-R_OHBP_Dase"/>
</dbReference>
<dbReference type="PROSITE" id="PS00935">
    <property type="entry name" value="GLYOXALASE_I_2"/>
    <property type="match status" value="1"/>
</dbReference>
<dbReference type="AlphaFoldDB" id="A0A9P5PCP8"/>
<dbReference type="GO" id="GO:0004462">
    <property type="term" value="F:lactoylglutathione lyase activity"/>
    <property type="evidence" value="ECO:0007669"/>
    <property type="project" value="InterPro"/>
</dbReference>
<dbReference type="OrthoDB" id="16820at2759"/>
<dbReference type="InterPro" id="IPR018146">
    <property type="entry name" value="Glyoxalase_1_CS"/>
</dbReference>
<accession>A0A9P5PCP8</accession>
<feature type="domain" description="VOC" evidence="3">
    <location>
        <begin position="346"/>
        <end position="489"/>
    </location>
</feature>
<dbReference type="CDD" id="cd07233">
    <property type="entry name" value="GlxI_Zn"/>
    <property type="match status" value="1"/>
</dbReference>
<dbReference type="SUPFAM" id="SSF54593">
    <property type="entry name" value="Glyoxalase/Bleomycin resistance protein/Dihydroxybiphenyl dioxygenase"/>
    <property type="match status" value="1"/>
</dbReference>
<dbReference type="EMBL" id="JADNRY010000152">
    <property type="protein sequence ID" value="KAF9063179.1"/>
    <property type="molecule type" value="Genomic_DNA"/>
</dbReference>
<dbReference type="PANTHER" id="PTHR10374">
    <property type="entry name" value="LACTOYLGLUTATHIONE LYASE GLYOXALASE I"/>
    <property type="match status" value="1"/>
</dbReference>
<evidence type="ECO:0000256" key="2">
    <source>
        <dbReference type="SAM" id="Phobius"/>
    </source>
</evidence>
<reference evidence="4" key="1">
    <citation type="submission" date="2020-11" db="EMBL/GenBank/DDBJ databases">
        <authorList>
            <consortium name="DOE Joint Genome Institute"/>
            <person name="Ahrendt S."/>
            <person name="Riley R."/>
            <person name="Andreopoulos W."/>
            <person name="Labutti K."/>
            <person name="Pangilinan J."/>
            <person name="Ruiz-Duenas F.J."/>
            <person name="Barrasa J.M."/>
            <person name="Sanchez-Garcia M."/>
            <person name="Camarero S."/>
            <person name="Miyauchi S."/>
            <person name="Serrano A."/>
            <person name="Linde D."/>
            <person name="Babiker R."/>
            <person name="Drula E."/>
            <person name="Ayuso-Fernandez I."/>
            <person name="Pacheco R."/>
            <person name="Padilla G."/>
            <person name="Ferreira P."/>
            <person name="Barriuso J."/>
            <person name="Kellner H."/>
            <person name="Castanera R."/>
            <person name="Alfaro M."/>
            <person name="Ramirez L."/>
            <person name="Pisabarro A.G."/>
            <person name="Kuo A."/>
            <person name="Tritt A."/>
            <person name="Lipzen A."/>
            <person name="He G."/>
            <person name="Yan M."/>
            <person name="Ng V."/>
            <person name="Cullen D."/>
            <person name="Martin F."/>
            <person name="Rosso M.-N."/>
            <person name="Henrissat B."/>
            <person name="Hibbett D."/>
            <person name="Martinez A.T."/>
            <person name="Grigoriev I.V."/>
        </authorList>
    </citation>
    <scope>NUCLEOTIDE SEQUENCE</scope>
    <source>
        <strain evidence="4">AH 40177</strain>
    </source>
</reference>
<keyword evidence="5" id="KW-1185">Reference proteome</keyword>
<feature type="transmembrane region" description="Helical" evidence="2">
    <location>
        <begin position="20"/>
        <end position="45"/>
    </location>
</feature>
<feature type="transmembrane region" description="Helical" evidence="2">
    <location>
        <begin position="282"/>
        <end position="302"/>
    </location>
</feature>
<name>A0A9P5PCP8_9AGAR</name>
<dbReference type="GO" id="GO:0046872">
    <property type="term" value="F:metal ion binding"/>
    <property type="evidence" value="ECO:0007669"/>
    <property type="project" value="UniProtKB-KW"/>
</dbReference>
<dbReference type="Pfam" id="PF00903">
    <property type="entry name" value="Glyoxalase"/>
    <property type="match status" value="1"/>
</dbReference>
<dbReference type="Gene3D" id="3.10.180.10">
    <property type="entry name" value="2,3-Dihydroxybiphenyl 1,2-Dioxygenase, domain 1"/>
    <property type="match status" value="1"/>
</dbReference>
<comment type="caution">
    <text evidence="4">The sequence shown here is derived from an EMBL/GenBank/DDBJ whole genome shotgun (WGS) entry which is preliminary data.</text>
</comment>
<organism evidence="4 5">
    <name type="scientific">Rhodocollybia butyracea</name>
    <dbReference type="NCBI Taxonomy" id="206335"/>
    <lineage>
        <taxon>Eukaryota</taxon>
        <taxon>Fungi</taxon>
        <taxon>Dikarya</taxon>
        <taxon>Basidiomycota</taxon>
        <taxon>Agaricomycotina</taxon>
        <taxon>Agaricomycetes</taxon>
        <taxon>Agaricomycetidae</taxon>
        <taxon>Agaricales</taxon>
        <taxon>Marasmiineae</taxon>
        <taxon>Omphalotaceae</taxon>
        <taxon>Rhodocollybia</taxon>
    </lineage>
</organism>
<keyword evidence="1" id="KW-0479">Metal-binding</keyword>
<keyword evidence="2" id="KW-0812">Transmembrane</keyword>
<feature type="transmembrane region" description="Helical" evidence="2">
    <location>
        <begin position="242"/>
        <end position="262"/>
    </location>
</feature>
<sequence>MSPEEIAQIVEAGIIFQKDVLHNIMNCVLFGLYLLTVLIAIRVFISKIKLRHSQTALFTIAALSTTTAHLVAENAEELLLIKYGIIRRLPGGLDAQTASADKTVFWWRIVDVWASTICLLFGDSIVAWRAWVIWDRDKHTPRVLAALMVANVGEETQVYYPDLVYLNTQRRFKGTNIAGCALNSSMRTDETGPASTLAWVSNALSLVVNALSTGLIGISAWQHYQLLKSATRGGRTHVQKMLLLLTESGAIFCVIQLLYVILQVQDVNAPSPRSLVTYFFNVIAAILTIFSALYPVCVFVILRTGYSTVENFSLHDITVTPVYSDVAHLDIIPVVQDIFLALANMQFTHTMIRVKDPKVSLKFYTEVRMIILNVFRSSNRRFYQVIGMDLLSEKDMGYFTLYFLAFDQGQNYKSVLELMHNHGTESDASFAGYSSGNSEPGKGFGHIAITVENLEVACARFEKLGVPFMKKRPQDGKIRNIAFILDPDG</sequence>
<evidence type="ECO:0000313" key="4">
    <source>
        <dbReference type="EMBL" id="KAF9063179.1"/>
    </source>
</evidence>
<gene>
    <name evidence="4" type="ORF">BDP27DRAFT_1451391</name>
</gene>
<protein>
    <recommendedName>
        <fullName evidence="3">VOC domain-containing protein</fullName>
    </recommendedName>
</protein>
<dbReference type="PANTHER" id="PTHR10374:SF30">
    <property type="entry name" value="LACTOYLGLUTATHIONE LYASE"/>
    <property type="match status" value="1"/>
</dbReference>
<dbReference type="Proteomes" id="UP000772434">
    <property type="component" value="Unassembled WGS sequence"/>
</dbReference>
<proteinExistence type="predicted"/>
<evidence type="ECO:0000313" key="5">
    <source>
        <dbReference type="Proteomes" id="UP000772434"/>
    </source>
</evidence>
<evidence type="ECO:0000259" key="3">
    <source>
        <dbReference type="PROSITE" id="PS51819"/>
    </source>
</evidence>
<evidence type="ECO:0000256" key="1">
    <source>
        <dbReference type="ARBA" id="ARBA00022723"/>
    </source>
</evidence>
<dbReference type="InterPro" id="IPR037523">
    <property type="entry name" value="VOC_core"/>
</dbReference>
<feature type="transmembrane region" description="Helical" evidence="2">
    <location>
        <begin position="112"/>
        <end position="134"/>
    </location>
</feature>
<feature type="transmembrane region" description="Helical" evidence="2">
    <location>
        <begin position="196"/>
        <end position="221"/>
    </location>
</feature>
<dbReference type="InterPro" id="IPR004360">
    <property type="entry name" value="Glyas_Fos-R_dOase_dom"/>
</dbReference>
<dbReference type="PROSITE" id="PS51819">
    <property type="entry name" value="VOC"/>
    <property type="match status" value="1"/>
</dbReference>
<keyword evidence="2" id="KW-0472">Membrane</keyword>
<keyword evidence="2" id="KW-1133">Transmembrane helix</keyword>